<feature type="region of interest" description="Disordered" evidence="1">
    <location>
        <begin position="1"/>
        <end position="34"/>
    </location>
</feature>
<sequence>MGRSMRPRMHPLTRRPASAGPLHRAGEIGMPKKQISQEAAQLMLSTLQRIHAVAVSFANDPKIENRSVWQACAAEAADAIHAARATTTQRHHTARRRVRRAAKENDDG</sequence>
<dbReference type="AlphaFoldDB" id="A0A212LQV5"/>
<feature type="compositionally biased region" description="Basic residues" evidence="1">
    <location>
        <begin position="1"/>
        <end position="13"/>
    </location>
</feature>
<protein>
    <submittedName>
        <fullName evidence="2">Uncharacterized protein</fullName>
    </submittedName>
</protein>
<evidence type="ECO:0000313" key="2">
    <source>
        <dbReference type="EMBL" id="SCM79923.1"/>
    </source>
</evidence>
<evidence type="ECO:0000256" key="1">
    <source>
        <dbReference type="SAM" id="MobiDB-lite"/>
    </source>
</evidence>
<gene>
    <name evidence="2" type="ORF">KL86PLE_90710</name>
</gene>
<name>A0A212LQV5_9HYPH</name>
<feature type="region of interest" description="Disordered" evidence="1">
    <location>
        <begin position="85"/>
        <end position="108"/>
    </location>
</feature>
<dbReference type="EMBL" id="FMJD01000013">
    <property type="protein sequence ID" value="SCM79923.1"/>
    <property type="molecule type" value="Genomic_DNA"/>
</dbReference>
<reference evidence="2" key="1">
    <citation type="submission" date="2016-08" db="EMBL/GenBank/DDBJ databases">
        <authorList>
            <person name="Seilhamer J.J."/>
        </authorList>
    </citation>
    <scope>NUCLEOTIDE SEQUENCE</scope>
    <source>
        <strain evidence="2">86</strain>
    </source>
</reference>
<accession>A0A212LQV5</accession>
<feature type="compositionally biased region" description="Basic residues" evidence="1">
    <location>
        <begin position="89"/>
        <end position="100"/>
    </location>
</feature>
<proteinExistence type="predicted"/>
<organism evidence="2">
    <name type="scientific">uncultured Pleomorphomonas sp</name>
    <dbReference type="NCBI Taxonomy" id="442121"/>
    <lineage>
        <taxon>Bacteria</taxon>
        <taxon>Pseudomonadati</taxon>
        <taxon>Pseudomonadota</taxon>
        <taxon>Alphaproteobacteria</taxon>
        <taxon>Hyphomicrobiales</taxon>
        <taxon>Pleomorphomonadaceae</taxon>
        <taxon>Pleomorphomonas</taxon>
        <taxon>environmental samples</taxon>
    </lineage>
</organism>